<dbReference type="InterPro" id="IPR001387">
    <property type="entry name" value="Cro/C1-type_HTH"/>
</dbReference>
<reference evidence="3 4" key="1">
    <citation type="submission" date="2017-06" db="EMBL/GenBank/DDBJ databases">
        <title>Genome sequencing of cyanobaciteial culture collection at National Institute for Environmental Studies (NIES).</title>
        <authorList>
            <person name="Hirose Y."/>
            <person name="Shimura Y."/>
            <person name="Fujisawa T."/>
            <person name="Nakamura Y."/>
            <person name="Kawachi M."/>
        </authorList>
    </citation>
    <scope>NUCLEOTIDE SEQUENCE [LARGE SCALE GENOMIC DNA]</scope>
    <source>
        <strain evidence="3 4">NIES-2135</strain>
    </source>
</reference>
<dbReference type="InterPro" id="IPR010982">
    <property type="entry name" value="Lambda_DNA-bd_dom_sf"/>
</dbReference>
<dbReference type="Pfam" id="PF01541">
    <property type="entry name" value="GIY-YIG"/>
    <property type="match status" value="1"/>
</dbReference>
<dbReference type="SMART" id="SM00530">
    <property type="entry name" value="HTH_XRE"/>
    <property type="match status" value="1"/>
</dbReference>
<dbReference type="GO" id="GO:0003677">
    <property type="term" value="F:DNA binding"/>
    <property type="evidence" value="ECO:0007669"/>
    <property type="project" value="InterPro"/>
</dbReference>
<sequence length="180" mass="20170">MNPTEINPLDLPFVPLEQRSQLPETPCIYFAIDGEDAVQYIGRASNLRHRWQQHHRFDQLNQSSGSRIAYLSVSDSSLLPEVEKALIGHFSPPLNGASIESKGFTTVYKTVEIEVPELGKRIRAARKADGRAVTQIAAAAGMSVQNWYRIEDERQSLSVETLRLIEKVLNTDFGVEFSAN</sequence>
<evidence type="ECO:0000259" key="1">
    <source>
        <dbReference type="PROSITE" id="PS50164"/>
    </source>
</evidence>
<feature type="domain" description="GIY-YIG" evidence="1">
    <location>
        <begin position="24"/>
        <end position="96"/>
    </location>
</feature>
<gene>
    <name evidence="3" type="ORF">NIES2135_54050</name>
</gene>
<feature type="domain" description="HTH cro/C1-type" evidence="2">
    <location>
        <begin position="122"/>
        <end position="177"/>
    </location>
</feature>
<dbReference type="Pfam" id="PF13560">
    <property type="entry name" value="HTH_31"/>
    <property type="match status" value="1"/>
</dbReference>
<evidence type="ECO:0000259" key="2">
    <source>
        <dbReference type="PROSITE" id="PS50943"/>
    </source>
</evidence>
<evidence type="ECO:0000313" key="3">
    <source>
        <dbReference type="EMBL" id="BAY58532.1"/>
    </source>
</evidence>
<dbReference type="Gene3D" id="3.40.1440.10">
    <property type="entry name" value="GIY-YIG endonuclease"/>
    <property type="match status" value="1"/>
</dbReference>
<dbReference type="CDD" id="cd00719">
    <property type="entry name" value="GIY-YIG_SF"/>
    <property type="match status" value="1"/>
</dbReference>
<dbReference type="InterPro" id="IPR000305">
    <property type="entry name" value="GIY-YIG_endonuc"/>
</dbReference>
<accession>A0A1Z4JP73</accession>
<protein>
    <submittedName>
        <fullName evidence="3">XRE family transcriptional regulator</fullName>
    </submittedName>
</protein>
<dbReference type="SUPFAM" id="SSF82771">
    <property type="entry name" value="GIY-YIG endonuclease"/>
    <property type="match status" value="1"/>
</dbReference>
<dbReference type="SUPFAM" id="SSF47413">
    <property type="entry name" value="lambda repressor-like DNA-binding domains"/>
    <property type="match status" value="1"/>
</dbReference>
<dbReference type="CDD" id="cd00093">
    <property type="entry name" value="HTH_XRE"/>
    <property type="match status" value="1"/>
</dbReference>
<name>A0A1Z4JP73_LEPBY</name>
<evidence type="ECO:0000313" key="4">
    <source>
        <dbReference type="Proteomes" id="UP000217895"/>
    </source>
</evidence>
<dbReference type="AlphaFoldDB" id="A0A1Z4JP73"/>
<dbReference type="Proteomes" id="UP000217895">
    <property type="component" value="Chromosome"/>
</dbReference>
<keyword evidence="4" id="KW-1185">Reference proteome</keyword>
<proteinExistence type="predicted"/>
<dbReference type="Gene3D" id="1.10.260.40">
    <property type="entry name" value="lambda repressor-like DNA-binding domains"/>
    <property type="match status" value="1"/>
</dbReference>
<dbReference type="InterPro" id="IPR035901">
    <property type="entry name" value="GIY-YIG_endonuc_sf"/>
</dbReference>
<organism evidence="3 4">
    <name type="scientific">Leptolyngbya boryana NIES-2135</name>
    <dbReference type="NCBI Taxonomy" id="1973484"/>
    <lineage>
        <taxon>Bacteria</taxon>
        <taxon>Bacillati</taxon>
        <taxon>Cyanobacteriota</taxon>
        <taxon>Cyanophyceae</taxon>
        <taxon>Leptolyngbyales</taxon>
        <taxon>Leptolyngbyaceae</taxon>
        <taxon>Leptolyngbya group</taxon>
        <taxon>Leptolyngbya</taxon>
    </lineage>
</organism>
<dbReference type="PROSITE" id="PS50164">
    <property type="entry name" value="GIY_YIG"/>
    <property type="match status" value="1"/>
</dbReference>
<dbReference type="EMBL" id="AP018203">
    <property type="protein sequence ID" value="BAY58532.1"/>
    <property type="molecule type" value="Genomic_DNA"/>
</dbReference>
<dbReference type="PROSITE" id="PS50943">
    <property type="entry name" value="HTH_CROC1"/>
    <property type="match status" value="1"/>
</dbReference>